<protein>
    <recommendedName>
        <fullName evidence="3">Membrane protein insertase YidC</fullName>
    </recommendedName>
    <alternativeName>
        <fullName evidence="15">Foldase YidC</fullName>
    </alternativeName>
    <alternativeName>
        <fullName evidence="14">Membrane integrase YidC</fullName>
    </alternativeName>
    <alternativeName>
        <fullName evidence="13">Membrane protein YidC</fullName>
    </alternativeName>
</protein>
<comment type="function">
    <text evidence="11">Required for the insertion and/or proper folding and/or complex formation of integral membrane proteins into the membrane. Involved in integration of membrane proteins that insert both dependently and independently of the Sec translocase complex, as well as at least some lipoproteins. Aids folding of multispanning membrane proteins.</text>
</comment>
<accession>A0A931FEQ6</accession>
<evidence type="ECO:0000256" key="4">
    <source>
        <dbReference type="ARBA" id="ARBA00022448"/>
    </source>
</evidence>
<reference evidence="19" key="1">
    <citation type="submission" date="2020-11" db="EMBL/GenBank/DDBJ databases">
        <title>Isolation and identification of active actinomycetes.</title>
        <authorList>
            <person name="Yu B."/>
        </authorList>
    </citation>
    <scope>NUCLEOTIDE SEQUENCE</scope>
    <source>
        <strain evidence="19">NEAU-YB345</strain>
    </source>
</reference>
<feature type="domain" description="Membrane insertase YidC/Oxa/ALB C-terminal" evidence="18">
    <location>
        <begin position="32"/>
        <end position="217"/>
    </location>
</feature>
<dbReference type="AlphaFoldDB" id="A0A931FEQ6"/>
<feature type="transmembrane region" description="Helical" evidence="17">
    <location>
        <begin position="100"/>
        <end position="118"/>
    </location>
</feature>
<feature type="transmembrane region" description="Helical" evidence="17">
    <location>
        <begin position="181"/>
        <end position="205"/>
    </location>
</feature>
<dbReference type="InterPro" id="IPR001708">
    <property type="entry name" value="YidC/ALB3/OXA1/COX18"/>
</dbReference>
<evidence type="ECO:0000256" key="11">
    <source>
        <dbReference type="ARBA" id="ARBA00025034"/>
    </source>
</evidence>
<comment type="similarity">
    <text evidence="2">Belongs to the OXA1/ALB3/YidC family. Type 1 subfamily.</text>
</comment>
<evidence type="ECO:0000256" key="14">
    <source>
        <dbReference type="ARBA" id="ARBA00033245"/>
    </source>
</evidence>
<evidence type="ECO:0000256" key="6">
    <source>
        <dbReference type="ARBA" id="ARBA00022692"/>
    </source>
</evidence>
<evidence type="ECO:0000256" key="3">
    <source>
        <dbReference type="ARBA" id="ARBA00015325"/>
    </source>
</evidence>
<dbReference type="CDD" id="cd20070">
    <property type="entry name" value="5TM_YidC_Alb3"/>
    <property type="match status" value="1"/>
</dbReference>
<keyword evidence="9 17" id="KW-0472">Membrane</keyword>
<keyword evidence="8 17" id="KW-1133">Transmembrane helix</keyword>
<proteinExistence type="inferred from homology"/>
<evidence type="ECO:0000259" key="18">
    <source>
        <dbReference type="Pfam" id="PF02096"/>
    </source>
</evidence>
<evidence type="ECO:0000256" key="2">
    <source>
        <dbReference type="ARBA" id="ARBA00010527"/>
    </source>
</evidence>
<dbReference type="PANTHER" id="PTHR12428:SF65">
    <property type="entry name" value="CYTOCHROME C OXIDASE ASSEMBLY PROTEIN COX18, MITOCHONDRIAL"/>
    <property type="match status" value="1"/>
</dbReference>
<dbReference type="EMBL" id="JADPRT010000005">
    <property type="protein sequence ID" value="MBF9069485.1"/>
    <property type="molecule type" value="Genomic_DNA"/>
</dbReference>
<dbReference type="GO" id="GO:0051205">
    <property type="term" value="P:protein insertion into membrane"/>
    <property type="evidence" value="ECO:0007669"/>
    <property type="project" value="TreeGrafter"/>
</dbReference>
<dbReference type="PANTHER" id="PTHR12428">
    <property type="entry name" value="OXA1"/>
    <property type="match status" value="1"/>
</dbReference>
<evidence type="ECO:0000256" key="15">
    <source>
        <dbReference type="ARBA" id="ARBA00033342"/>
    </source>
</evidence>
<evidence type="ECO:0000256" key="9">
    <source>
        <dbReference type="ARBA" id="ARBA00023136"/>
    </source>
</evidence>
<keyword evidence="7" id="KW-0653">Protein transport</keyword>
<feature type="transmembrane region" description="Helical" evidence="17">
    <location>
        <begin position="28"/>
        <end position="46"/>
    </location>
</feature>
<evidence type="ECO:0000313" key="20">
    <source>
        <dbReference type="Proteomes" id="UP000657385"/>
    </source>
</evidence>
<sequence>MSVSLSPFTVLDPAVGLARDAVAQLSHLMPVALGIVVFTLAVRLLLHPLARAAARGEKTRNHLAPRVTALRERHRKDPDRMQRELTTLYREEGVSPLSGCLPLLLQVPFTSVMYRLFTSTSDPASQALLGHTLLGVPLSAHLTALAGAAHLAVFCAVLAGLLALGYLTYRRTRRISLKSSPLAYLSFGTAVFAAFLPLAAGLYLLTTTAWTLGEKALLT</sequence>
<dbReference type="InterPro" id="IPR047196">
    <property type="entry name" value="YidC_ALB_C"/>
</dbReference>
<dbReference type="GO" id="GO:0015031">
    <property type="term" value="P:protein transport"/>
    <property type="evidence" value="ECO:0007669"/>
    <property type="project" value="UniProtKB-KW"/>
</dbReference>
<evidence type="ECO:0000313" key="19">
    <source>
        <dbReference type="EMBL" id="MBF9069485.1"/>
    </source>
</evidence>
<keyword evidence="5" id="KW-1003">Cell membrane</keyword>
<keyword evidence="6 16" id="KW-0812">Transmembrane</keyword>
<dbReference type="GO" id="GO:0032977">
    <property type="term" value="F:membrane insertase activity"/>
    <property type="evidence" value="ECO:0007669"/>
    <property type="project" value="InterPro"/>
</dbReference>
<keyword evidence="4" id="KW-0813">Transport</keyword>
<evidence type="ECO:0000256" key="8">
    <source>
        <dbReference type="ARBA" id="ARBA00022989"/>
    </source>
</evidence>
<keyword evidence="20" id="KW-1185">Reference proteome</keyword>
<evidence type="ECO:0000256" key="12">
    <source>
        <dbReference type="ARBA" id="ARBA00026028"/>
    </source>
</evidence>
<gene>
    <name evidence="19" type="ORF">I2501_15785</name>
</gene>
<dbReference type="Pfam" id="PF02096">
    <property type="entry name" value="60KD_IMP"/>
    <property type="match status" value="1"/>
</dbReference>
<evidence type="ECO:0000256" key="13">
    <source>
        <dbReference type="ARBA" id="ARBA00031538"/>
    </source>
</evidence>
<evidence type="ECO:0000256" key="16">
    <source>
        <dbReference type="RuleBase" id="RU003945"/>
    </source>
</evidence>
<dbReference type="InterPro" id="IPR028055">
    <property type="entry name" value="YidC/Oxa/ALB_C"/>
</dbReference>
<dbReference type="Proteomes" id="UP000657385">
    <property type="component" value="Unassembled WGS sequence"/>
</dbReference>
<dbReference type="NCBIfam" id="TIGR03592">
    <property type="entry name" value="yidC_oxa1_cterm"/>
    <property type="match status" value="1"/>
</dbReference>
<evidence type="ECO:0000256" key="1">
    <source>
        <dbReference type="ARBA" id="ARBA00004651"/>
    </source>
</evidence>
<evidence type="ECO:0000256" key="17">
    <source>
        <dbReference type="SAM" id="Phobius"/>
    </source>
</evidence>
<comment type="subunit">
    <text evidence="12">Interacts with the Sec translocase complex via SecD. Specifically interacts with transmembrane segments of nascent integral membrane proteins during membrane integration.</text>
</comment>
<dbReference type="GO" id="GO:0005886">
    <property type="term" value="C:plasma membrane"/>
    <property type="evidence" value="ECO:0007669"/>
    <property type="project" value="UniProtKB-SubCell"/>
</dbReference>
<evidence type="ECO:0000256" key="5">
    <source>
        <dbReference type="ARBA" id="ARBA00022475"/>
    </source>
</evidence>
<feature type="transmembrane region" description="Helical" evidence="17">
    <location>
        <begin position="138"/>
        <end position="169"/>
    </location>
</feature>
<comment type="subcellular location">
    <subcellularLocation>
        <location evidence="1">Cell membrane</location>
        <topology evidence="1">Multi-pass membrane protein</topology>
    </subcellularLocation>
    <subcellularLocation>
        <location evidence="16">Membrane</location>
        <topology evidence="16">Multi-pass membrane protein</topology>
    </subcellularLocation>
</comment>
<organism evidence="19 20">
    <name type="scientific">Streptacidiphilus fuscans</name>
    <dbReference type="NCBI Taxonomy" id="2789292"/>
    <lineage>
        <taxon>Bacteria</taxon>
        <taxon>Bacillati</taxon>
        <taxon>Actinomycetota</taxon>
        <taxon>Actinomycetes</taxon>
        <taxon>Kitasatosporales</taxon>
        <taxon>Streptomycetaceae</taxon>
        <taxon>Streptacidiphilus</taxon>
    </lineage>
</organism>
<keyword evidence="10" id="KW-0143">Chaperone</keyword>
<evidence type="ECO:0000256" key="7">
    <source>
        <dbReference type="ARBA" id="ARBA00022927"/>
    </source>
</evidence>
<dbReference type="RefSeq" id="WP_196194609.1">
    <property type="nucleotide sequence ID" value="NZ_JADPRT010000005.1"/>
</dbReference>
<name>A0A931FEQ6_9ACTN</name>
<evidence type="ECO:0000256" key="10">
    <source>
        <dbReference type="ARBA" id="ARBA00023186"/>
    </source>
</evidence>
<comment type="caution">
    <text evidence="19">The sequence shown here is derived from an EMBL/GenBank/DDBJ whole genome shotgun (WGS) entry which is preliminary data.</text>
</comment>